<gene>
    <name evidence="1" type="ORF">Strvi_9388</name>
</gene>
<dbReference type="AlphaFoldDB" id="G2PGT1"/>
<keyword evidence="1" id="KW-0614">Plasmid</keyword>
<sequence length="126" mass="13483">MNVTSTPTSTVDMAGLYGRYSARFAAHAAECLAAASADPVDEVDDVTQEVRLWAAQQRRLPGWEGLQVMTDWVIEAAINEQQARIEVPVGLRPSGTPVAPLVDLESVRPVRIETAEAPSLSLSPAA</sequence>
<name>G2PGT1_STRV4</name>
<accession>G2PGT1</accession>
<protein>
    <recommendedName>
        <fullName evidence="3">RNA polymerase sigma-70 region 2 domain-containing protein</fullName>
    </recommendedName>
</protein>
<reference evidence="1" key="1">
    <citation type="submission" date="2011-08" db="EMBL/GenBank/DDBJ databases">
        <title>Complete sequence of plasmid 1 of Streptomyces violaceusniger Tu 4113.</title>
        <authorList>
            <consortium name="US DOE Joint Genome Institute"/>
            <person name="Lucas S."/>
            <person name="Han J."/>
            <person name="Lapidus A."/>
            <person name="Cheng J.-F."/>
            <person name="Goodwin L."/>
            <person name="Pitluck S."/>
            <person name="Peters L."/>
            <person name="Ivanova N."/>
            <person name="Daligault H."/>
            <person name="Detter J.C."/>
            <person name="Han C."/>
            <person name="Tapia R."/>
            <person name="Land M."/>
            <person name="Hauser L."/>
            <person name="Kyrpides N."/>
            <person name="Ivanova N."/>
            <person name="Pagani I."/>
            <person name="Hagen A."/>
            <person name="Katz L."/>
            <person name="Fiedler H.-P."/>
            <person name="Keasling J."/>
            <person name="Fortman J."/>
            <person name="Woyke T."/>
        </authorList>
    </citation>
    <scope>NUCLEOTIDE SEQUENCE [LARGE SCALE GENOMIC DNA]</scope>
    <source>
        <strain evidence="1">Tu 4113</strain>
        <plasmid evidence="1">pSTRVI01</plasmid>
    </source>
</reference>
<organism evidence="1 2">
    <name type="scientific">Streptomyces violaceusniger (strain Tu 4113)</name>
    <dbReference type="NCBI Taxonomy" id="653045"/>
    <lineage>
        <taxon>Bacteria</taxon>
        <taxon>Bacillati</taxon>
        <taxon>Actinomycetota</taxon>
        <taxon>Actinomycetes</taxon>
        <taxon>Kitasatosporales</taxon>
        <taxon>Streptomycetaceae</taxon>
        <taxon>Streptomyces</taxon>
        <taxon>Streptomyces violaceusniger group</taxon>
    </lineage>
</organism>
<dbReference type="Proteomes" id="UP000008703">
    <property type="component" value="Plasmid pSTRVI01"/>
</dbReference>
<evidence type="ECO:0008006" key="3">
    <source>
        <dbReference type="Google" id="ProtNLM"/>
    </source>
</evidence>
<geneLocation type="plasmid" evidence="1 2">
    <name>pSTRVI01</name>
</geneLocation>
<evidence type="ECO:0000313" key="2">
    <source>
        <dbReference type="Proteomes" id="UP000008703"/>
    </source>
</evidence>
<proteinExistence type="predicted"/>
<keyword evidence="2" id="KW-1185">Reference proteome</keyword>
<dbReference type="KEGG" id="svl:Strvi_9388"/>
<dbReference type="EMBL" id="CP002995">
    <property type="protein sequence ID" value="AEM88645.1"/>
    <property type="molecule type" value="Genomic_DNA"/>
</dbReference>
<evidence type="ECO:0000313" key="1">
    <source>
        <dbReference type="EMBL" id="AEM88645.1"/>
    </source>
</evidence>
<dbReference type="RefSeq" id="WP_014043580.1">
    <property type="nucleotide sequence ID" value="NC_015951.1"/>
</dbReference>
<dbReference type="HOGENOM" id="CLU_1980428_0_0_11"/>